<feature type="region of interest" description="Disordered" evidence="1">
    <location>
        <begin position="43"/>
        <end position="75"/>
    </location>
</feature>
<feature type="chain" id="PRO_5047468793" evidence="2">
    <location>
        <begin position="32"/>
        <end position="273"/>
    </location>
</feature>
<evidence type="ECO:0000313" key="4">
    <source>
        <dbReference type="Proteomes" id="UP001054801"/>
    </source>
</evidence>
<evidence type="ECO:0000256" key="1">
    <source>
        <dbReference type="SAM" id="MobiDB-lite"/>
    </source>
</evidence>
<protein>
    <submittedName>
        <fullName evidence="3">Uncharacterized protein</fullName>
    </submittedName>
</protein>
<name>A0ABY3T292_9GAMM</name>
<dbReference type="Proteomes" id="UP001054801">
    <property type="component" value="Chromosome"/>
</dbReference>
<feature type="signal peptide" evidence="2">
    <location>
        <begin position="1"/>
        <end position="31"/>
    </location>
</feature>
<keyword evidence="4" id="KW-1185">Reference proteome</keyword>
<sequence length="273" mass="28185">MPEVFAPKEIPVIKKSGLVLAMVLCASLLSACDCDGDCDAGSASSGVSATTPTTPTTPTPPTPPTPVVTPTPVTPVAPVTPPAAARCADPRFCKFDSTGALLDDSATSWSCVQDKLLGNFWEVKTDDSGLRDKDWTYAKAGAAGACSSTLTTCSPDAYVAAVNTPTTNRPCGPARACRLPTHAELIYLALPAEAFPQPDGNAKRSTVARSYAPVPAFFPDAVADAFYFNSSDARQVNYSAVIPAGSAFNNVSDEGMAPAAGPELAGHVRLICN</sequence>
<dbReference type="RefSeq" id="WP_236500989.1">
    <property type="nucleotide sequence ID" value="NZ_CP091244.1"/>
</dbReference>
<organism evidence="3 4">
    <name type="scientific">Thiothrix winogradskyi</name>
    <dbReference type="NCBI Taxonomy" id="96472"/>
    <lineage>
        <taxon>Bacteria</taxon>
        <taxon>Pseudomonadati</taxon>
        <taxon>Pseudomonadota</taxon>
        <taxon>Gammaproteobacteria</taxon>
        <taxon>Thiotrichales</taxon>
        <taxon>Thiotrichaceae</taxon>
        <taxon>Thiothrix</taxon>
    </lineage>
</organism>
<dbReference type="EMBL" id="CP091244">
    <property type="protein sequence ID" value="UJS25684.1"/>
    <property type="molecule type" value="Genomic_DNA"/>
</dbReference>
<feature type="compositionally biased region" description="Low complexity" evidence="1">
    <location>
        <begin position="43"/>
        <end position="54"/>
    </location>
</feature>
<evidence type="ECO:0000256" key="2">
    <source>
        <dbReference type="SAM" id="SignalP"/>
    </source>
</evidence>
<proteinExistence type="predicted"/>
<feature type="compositionally biased region" description="Pro residues" evidence="1">
    <location>
        <begin position="55"/>
        <end position="75"/>
    </location>
</feature>
<gene>
    <name evidence="3" type="ORF">L2Y54_06485</name>
</gene>
<evidence type="ECO:0000313" key="3">
    <source>
        <dbReference type="EMBL" id="UJS25684.1"/>
    </source>
</evidence>
<keyword evidence="2" id="KW-0732">Signal</keyword>
<accession>A0ABY3T292</accession>
<reference evidence="3" key="1">
    <citation type="journal article" date="2022" name="Microorganisms">
        <title>Two New Species of Filamentous Sulfur Bacteria of the Genus Thiothrix, Thiothrix winogradskyi sp. nov. and 'Candidatus Thiothrix sulfatifontis' sp. nov.</title>
        <authorList>
            <person name="Ravin N.V."/>
            <person name="Rossetti S."/>
            <person name="Beletsky A.V."/>
            <person name="Kadnikov V.V."/>
            <person name="Rudenko T.S."/>
            <person name="Smolyakov D.D."/>
            <person name="Moskvitina M.I."/>
            <person name="Gureeva M.V."/>
            <person name="Mardanov A.V."/>
            <person name="Grabovich M.Y."/>
        </authorList>
    </citation>
    <scope>NUCLEOTIDE SEQUENCE</scope>
    <source>
        <strain evidence="3">CT3</strain>
    </source>
</reference>